<dbReference type="Proteomes" id="UP000647587">
    <property type="component" value="Unassembled WGS sequence"/>
</dbReference>
<proteinExistence type="predicted"/>
<sequence>MENLKALVAEAVVDRGAFFGGFDEAGVDQDFHVVADGGLAEAEGLADGAGEAFSAASGFLDAQKEFENLLACGVGKGAEDIVVDGRAHVINVHLNRHLSILIGIDA</sequence>
<keyword evidence="2" id="KW-1185">Reference proteome</keyword>
<comment type="caution">
    <text evidence="1">The sequence shown here is derived from an EMBL/GenBank/DDBJ whole genome shotgun (WGS) entry which is preliminary data.</text>
</comment>
<organism evidence="1 2">
    <name type="scientific">Deinococcus malanensis</name>
    <dbReference type="NCBI Taxonomy" id="1706855"/>
    <lineage>
        <taxon>Bacteria</taxon>
        <taxon>Thermotogati</taxon>
        <taxon>Deinococcota</taxon>
        <taxon>Deinococci</taxon>
        <taxon>Deinococcales</taxon>
        <taxon>Deinococcaceae</taxon>
        <taxon>Deinococcus</taxon>
    </lineage>
</organism>
<reference evidence="2" key="1">
    <citation type="journal article" date="2019" name="Int. J. Syst. Evol. Microbiol.">
        <title>The Global Catalogue of Microorganisms (GCM) 10K type strain sequencing project: providing services to taxonomists for standard genome sequencing and annotation.</title>
        <authorList>
            <consortium name="The Broad Institute Genomics Platform"/>
            <consortium name="The Broad Institute Genome Sequencing Center for Infectious Disease"/>
            <person name="Wu L."/>
            <person name="Ma J."/>
        </authorList>
    </citation>
    <scope>NUCLEOTIDE SEQUENCE [LARGE SCALE GENOMIC DNA]</scope>
    <source>
        <strain evidence="2">JCM 30331</strain>
    </source>
</reference>
<accession>A0ABQ2EZU3</accession>
<evidence type="ECO:0000313" key="2">
    <source>
        <dbReference type="Proteomes" id="UP000647587"/>
    </source>
</evidence>
<evidence type="ECO:0000313" key="1">
    <source>
        <dbReference type="EMBL" id="GGK36111.1"/>
    </source>
</evidence>
<dbReference type="EMBL" id="BMPP01000016">
    <property type="protein sequence ID" value="GGK36111.1"/>
    <property type="molecule type" value="Genomic_DNA"/>
</dbReference>
<protein>
    <submittedName>
        <fullName evidence="1">Uncharacterized protein</fullName>
    </submittedName>
</protein>
<gene>
    <name evidence="1" type="ORF">GCM10008955_32550</name>
</gene>
<name>A0ABQ2EZU3_9DEIO</name>